<organism evidence="2 3">
    <name type="scientific">Thalictrum thalictroides</name>
    <name type="common">Rue-anemone</name>
    <name type="synonym">Anemone thalictroides</name>
    <dbReference type="NCBI Taxonomy" id="46969"/>
    <lineage>
        <taxon>Eukaryota</taxon>
        <taxon>Viridiplantae</taxon>
        <taxon>Streptophyta</taxon>
        <taxon>Embryophyta</taxon>
        <taxon>Tracheophyta</taxon>
        <taxon>Spermatophyta</taxon>
        <taxon>Magnoliopsida</taxon>
        <taxon>Ranunculales</taxon>
        <taxon>Ranunculaceae</taxon>
        <taxon>Thalictroideae</taxon>
        <taxon>Thalictrum</taxon>
    </lineage>
</organism>
<name>A0A7J6X8T8_THATH</name>
<gene>
    <name evidence="2" type="ORF">FRX31_004212</name>
</gene>
<evidence type="ECO:0000313" key="3">
    <source>
        <dbReference type="Proteomes" id="UP000554482"/>
    </source>
</evidence>
<protein>
    <submittedName>
        <fullName evidence="2">Uncharacterized protein</fullName>
    </submittedName>
</protein>
<dbReference type="EMBL" id="JABWDY010003049">
    <property type="protein sequence ID" value="KAF5206201.1"/>
    <property type="molecule type" value="Genomic_DNA"/>
</dbReference>
<evidence type="ECO:0000256" key="1">
    <source>
        <dbReference type="SAM" id="MobiDB-lite"/>
    </source>
</evidence>
<dbReference type="Proteomes" id="UP000554482">
    <property type="component" value="Unassembled WGS sequence"/>
</dbReference>
<reference evidence="2 3" key="1">
    <citation type="submission" date="2020-06" db="EMBL/GenBank/DDBJ databases">
        <title>Transcriptomic and genomic resources for Thalictrum thalictroides and T. hernandezii: Facilitating candidate gene discovery in an emerging model plant lineage.</title>
        <authorList>
            <person name="Arias T."/>
            <person name="Riano-Pachon D.M."/>
            <person name="Di Stilio V.S."/>
        </authorList>
    </citation>
    <scope>NUCLEOTIDE SEQUENCE [LARGE SCALE GENOMIC DNA]</scope>
    <source>
        <strain evidence="3">cv. WT478/WT964</strain>
        <tissue evidence="2">Leaves</tissue>
    </source>
</reference>
<evidence type="ECO:0000313" key="2">
    <source>
        <dbReference type="EMBL" id="KAF5206201.1"/>
    </source>
</evidence>
<accession>A0A7J6X8T8</accession>
<comment type="caution">
    <text evidence="2">The sequence shown here is derived from an EMBL/GenBank/DDBJ whole genome shotgun (WGS) entry which is preliminary data.</text>
</comment>
<feature type="region of interest" description="Disordered" evidence="1">
    <location>
        <begin position="1"/>
        <end position="42"/>
    </location>
</feature>
<feature type="region of interest" description="Disordered" evidence="1">
    <location>
        <begin position="87"/>
        <end position="112"/>
    </location>
</feature>
<sequence>MEELAAEANYRRSNGKEPLLVLENSEDDISSNEGEQRDIEGNHVPLSLKLGVTIEEGRVALQQTMEELAAEANYRRSNGKEPLLVLENSEDDIYSNEGEQRDIEGNHGNDDD</sequence>
<feature type="compositionally biased region" description="Basic and acidic residues" evidence="1">
    <location>
        <begin position="98"/>
        <end position="112"/>
    </location>
</feature>
<proteinExistence type="predicted"/>
<dbReference type="AlphaFoldDB" id="A0A7J6X8T8"/>
<keyword evidence="3" id="KW-1185">Reference proteome</keyword>